<dbReference type="AlphaFoldDB" id="E8X7V8"/>
<dbReference type="KEGG" id="acm:AciX9_4612"/>
<reference evidence="3" key="1">
    <citation type="submission" date="2011-01" db="EMBL/GenBank/DDBJ databases">
        <title>Complete sequence of plasmid5 of Acidobacterium sp. MP5ACTX9.</title>
        <authorList>
            <consortium name="US DOE Joint Genome Institute"/>
            <person name="Lucas S."/>
            <person name="Copeland A."/>
            <person name="Lapidus A."/>
            <person name="Cheng J.-F."/>
            <person name="Goodwin L."/>
            <person name="Pitluck S."/>
            <person name="Teshima H."/>
            <person name="Detter J.C."/>
            <person name="Han C."/>
            <person name="Tapia R."/>
            <person name="Land M."/>
            <person name="Hauser L."/>
            <person name="Kyrpides N."/>
            <person name="Ivanova N."/>
            <person name="Ovchinnikova G."/>
            <person name="Pagani I."/>
            <person name="Rawat S.R."/>
            <person name="Mannisto M."/>
            <person name="Haggblom M.M."/>
            <person name="Woyke T."/>
        </authorList>
    </citation>
    <scope>NUCLEOTIDE SEQUENCE [LARGE SCALE GENOMIC DNA]</scope>
    <source>
        <strain evidence="3">MP5ACTX9</strain>
        <plasmid evidence="3">Plasmid pACIX905</plasmid>
    </source>
</reference>
<proteinExistence type="predicted"/>
<dbReference type="RefSeq" id="WP_013573261.1">
    <property type="nucleotide sequence ID" value="NC_015060.1"/>
</dbReference>
<evidence type="ECO:0000313" key="3">
    <source>
        <dbReference type="Proteomes" id="UP000000343"/>
    </source>
</evidence>
<keyword evidence="2" id="KW-0614">Plasmid</keyword>
<dbReference type="SUPFAM" id="SSF117074">
    <property type="entry name" value="Hypothetical protein PA1324"/>
    <property type="match status" value="1"/>
</dbReference>
<sequence>MPVTGVVLNAITGKPIEGAVVGTLRPEDRRYLTTPPRNLISPRPSPPHKIPGPKQQQMTDAEGRFRFESMDFKERQYFYVTKAAYLAPDSSGSSIPIFEVSVMPGMGELRFKLNPEAELNGKVISSDGLVMKSLMVSLYRVQYTAGRPHWIHIGQQRTDTSGSYHFGELPAGTYFVVSQWLFDNDPLPPDTNTCNDSPYMPDGGFAPESEPGVLDFHKAVPIILTEGGHAVADLRLQHQVFHPVTILHDPDLSPGFLEIVDRNGRNLELPVSPSVNCVRRLHPSGDRQQSTIHLPDGNYTFHQHAAYSLKDPFKTGGAKQPVFLGGYISVAVAGKPVSVMLPAVPEDDAAPVEIRVHHEKTTSSADGSTHDVCSPKRPGGVLFVSPGTKLPPPFQIEMLSADNFGGQGVTVHVTEKNTDLYEAVGSQPGRFWLITQVLDLGYVSKISAAGLDLLQHPLVIGMDRTSVALDITVRDDCGRIHFEKPWTKPAPGAVLADAVGIVNPFFELLVPQFFGATPHGQFSQERSMMELGRPASITVGNLPPGHYKLFEAFDESAVSNFSPVELDKRLGPAKHIWLKPREQVNLNILDLPK</sequence>
<keyword evidence="3" id="KW-1185">Reference proteome</keyword>
<evidence type="ECO:0000256" key="1">
    <source>
        <dbReference type="SAM" id="MobiDB-lite"/>
    </source>
</evidence>
<accession>E8X7V8</accession>
<dbReference type="HOGENOM" id="CLU_459881_0_0_0"/>
<evidence type="ECO:0000313" key="2">
    <source>
        <dbReference type="EMBL" id="ADW71542.1"/>
    </source>
</evidence>
<gene>
    <name evidence="2" type="ordered locus">AciX9_4612</name>
</gene>
<dbReference type="Proteomes" id="UP000000343">
    <property type="component" value="Plasmid pACIX905"/>
</dbReference>
<feature type="region of interest" description="Disordered" evidence="1">
    <location>
        <begin position="31"/>
        <end position="56"/>
    </location>
</feature>
<name>E8X7V8_GRATM</name>
<dbReference type="EMBL" id="CP002485">
    <property type="protein sequence ID" value="ADW71542.1"/>
    <property type="molecule type" value="Genomic_DNA"/>
</dbReference>
<protein>
    <submittedName>
        <fullName evidence="2">Uncharacterized protein</fullName>
    </submittedName>
</protein>
<geneLocation type="plasmid" evidence="2 3">
    <name>pACIX905</name>
</geneLocation>
<organism evidence="3">
    <name type="scientific">Granulicella tundricola (strain ATCC BAA-1859 / DSM 23138 / MP5ACTX9)</name>
    <dbReference type="NCBI Taxonomy" id="1198114"/>
    <lineage>
        <taxon>Bacteria</taxon>
        <taxon>Pseudomonadati</taxon>
        <taxon>Acidobacteriota</taxon>
        <taxon>Terriglobia</taxon>
        <taxon>Terriglobales</taxon>
        <taxon>Acidobacteriaceae</taxon>
        <taxon>Granulicella</taxon>
    </lineage>
</organism>